<dbReference type="Pfam" id="PF00664">
    <property type="entry name" value="ABC_membrane"/>
    <property type="match status" value="1"/>
</dbReference>
<proteinExistence type="predicted"/>
<keyword evidence="5" id="KW-1133">Transmembrane helix</keyword>
<dbReference type="InterPro" id="IPR036640">
    <property type="entry name" value="ABC1_TM_sf"/>
</dbReference>
<feature type="domain" description="ABC transporter" evidence="7">
    <location>
        <begin position="460"/>
        <end position="695"/>
    </location>
</feature>
<name>A0A2M7Q9W0_9BACT</name>
<dbReference type="PANTHER" id="PTHR24221">
    <property type="entry name" value="ATP-BINDING CASSETTE SUB-FAMILY B"/>
    <property type="match status" value="1"/>
</dbReference>
<evidence type="ECO:0000313" key="10">
    <source>
        <dbReference type="Proteomes" id="UP000230973"/>
    </source>
</evidence>
<sequence length="698" mass="75763">MTVVPGESYQVVYVNGQGETVERAMSEDEMSLLFDLEMWAEEYGQLKNMESFRAVLEASRSAVDESEGNSAVKIERKVFESYAKFGFTREQVSNLIVLADEGRQPSEMVPDAIGIGKRKAEIMRQVWDEYLSSANKSTYIKLAAGIVVLGAAEGIAPMLIKEMMDSDTVNTAALCGAGYLSASVGIGYLKRLMSLNFDQFVNEVMEQPGGLNEQIAFDLSFRPGELMTQADSRGQVLTALQRGQDAFRDILTSTAKFTAPAVAMAATGLGMMMISDWRLGLVSLASMPIMVAIGRRADRAGLPILEKTYDNESQTVQEVEDQISAHMETVLSGARDRSGRHLEGLLQRKNLLALEQSRVRTATNMMLQDFMSPAVFAALTVAGAAMKASGAGEAGGVIAAIIYSSMFRNAFSGIVEQQNSLIESCVEITELEETFNGYAKEETRADADRISAGELPDLSIDFRDVTLDLDGQRIIDGASFSVPAGSVTQLVGLSGSGKTTLMKIMAGYYRASSGEARIGGVPVGDVKKTGPESIYTRLAYQGQTPYVFESGTLRDNLTFGNPDADEEMMAQVVRELRLKRFITRKGVNFDGSAVGVSGGERIRLALARTIIKIRSLKNGGIVFLDEPTVGLDETNWREVARVLKEEKACSPNITYVVVSHEPAFVQALSEGQDGQPALKVRTVNIEDGKVRGLDKPSD</sequence>
<keyword evidence="3" id="KW-0547">Nucleotide-binding</keyword>
<dbReference type="InterPro" id="IPR027417">
    <property type="entry name" value="P-loop_NTPase"/>
</dbReference>
<evidence type="ECO:0000259" key="7">
    <source>
        <dbReference type="PROSITE" id="PS50893"/>
    </source>
</evidence>
<evidence type="ECO:0000256" key="1">
    <source>
        <dbReference type="ARBA" id="ARBA00004651"/>
    </source>
</evidence>
<feature type="domain" description="ABC transmembrane type-1" evidence="8">
    <location>
        <begin position="232"/>
        <end position="423"/>
    </location>
</feature>
<evidence type="ECO:0000256" key="5">
    <source>
        <dbReference type="ARBA" id="ARBA00022989"/>
    </source>
</evidence>
<keyword evidence="2" id="KW-0812">Transmembrane</keyword>
<dbReference type="GO" id="GO:0016887">
    <property type="term" value="F:ATP hydrolysis activity"/>
    <property type="evidence" value="ECO:0007669"/>
    <property type="project" value="InterPro"/>
</dbReference>
<keyword evidence="6" id="KW-0472">Membrane</keyword>
<gene>
    <name evidence="9" type="ORF">COY93_02600</name>
</gene>
<evidence type="ECO:0000313" key="9">
    <source>
        <dbReference type="EMBL" id="PIY62664.1"/>
    </source>
</evidence>
<keyword evidence="4" id="KW-0067">ATP-binding</keyword>
<evidence type="ECO:0000256" key="2">
    <source>
        <dbReference type="ARBA" id="ARBA00022692"/>
    </source>
</evidence>
<dbReference type="EMBL" id="PFLC01000033">
    <property type="protein sequence ID" value="PIY62664.1"/>
    <property type="molecule type" value="Genomic_DNA"/>
</dbReference>
<evidence type="ECO:0000256" key="4">
    <source>
        <dbReference type="ARBA" id="ARBA00022840"/>
    </source>
</evidence>
<dbReference type="AlphaFoldDB" id="A0A2M7Q9W0"/>
<dbReference type="Pfam" id="PF00005">
    <property type="entry name" value="ABC_tran"/>
    <property type="match status" value="1"/>
</dbReference>
<dbReference type="GO" id="GO:0034040">
    <property type="term" value="F:ATPase-coupled lipid transmembrane transporter activity"/>
    <property type="evidence" value="ECO:0007669"/>
    <property type="project" value="TreeGrafter"/>
</dbReference>
<evidence type="ECO:0000256" key="6">
    <source>
        <dbReference type="ARBA" id="ARBA00023136"/>
    </source>
</evidence>
<protein>
    <recommendedName>
        <fullName evidence="11">ABC transporter domain-containing protein</fullName>
    </recommendedName>
</protein>
<dbReference type="PROSITE" id="PS50929">
    <property type="entry name" value="ABC_TM1F"/>
    <property type="match status" value="1"/>
</dbReference>
<accession>A0A2M7Q9W0</accession>
<evidence type="ECO:0000256" key="3">
    <source>
        <dbReference type="ARBA" id="ARBA00022741"/>
    </source>
</evidence>
<reference evidence="10" key="1">
    <citation type="submission" date="2017-09" db="EMBL/GenBank/DDBJ databases">
        <title>Depth-based differentiation of microbial function through sediment-hosted aquifers and enrichment of novel symbionts in the deep terrestrial subsurface.</title>
        <authorList>
            <person name="Probst A.J."/>
            <person name="Ladd B."/>
            <person name="Jarett J.K."/>
            <person name="Geller-Mcgrath D.E."/>
            <person name="Sieber C.M.K."/>
            <person name="Emerson J.B."/>
            <person name="Anantharaman K."/>
            <person name="Thomas B.C."/>
            <person name="Malmstrom R."/>
            <person name="Stieglmeier M."/>
            <person name="Klingl A."/>
            <person name="Woyke T."/>
            <person name="Ryan C.M."/>
            <person name="Banfield J.F."/>
        </authorList>
    </citation>
    <scope>NUCLEOTIDE SEQUENCE [LARGE SCALE GENOMIC DNA]</scope>
</reference>
<dbReference type="SMART" id="SM00382">
    <property type="entry name" value="AAA"/>
    <property type="match status" value="1"/>
</dbReference>
<dbReference type="PANTHER" id="PTHR24221:SF654">
    <property type="entry name" value="ATP-BINDING CASSETTE SUB-FAMILY B MEMBER 6"/>
    <property type="match status" value="1"/>
</dbReference>
<dbReference type="GO" id="GO:0005886">
    <property type="term" value="C:plasma membrane"/>
    <property type="evidence" value="ECO:0007669"/>
    <property type="project" value="UniProtKB-SubCell"/>
</dbReference>
<comment type="caution">
    <text evidence="9">The sequence shown here is derived from an EMBL/GenBank/DDBJ whole genome shotgun (WGS) entry which is preliminary data.</text>
</comment>
<organism evidence="9 10">
    <name type="scientific">Candidatus Uhrbacteria bacterium CG_4_10_14_0_8_um_filter_58_22</name>
    <dbReference type="NCBI Taxonomy" id="1975029"/>
    <lineage>
        <taxon>Bacteria</taxon>
        <taxon>Candidatus Uhriibacteriota</taxon>
    </lineage>
</organism>
<evidence type="ECO:0008006" key="11">
    <source>
        <dbReference type="Google" id="ProtNLM"/>
    </source>
</evidence>
<dbReference type="SUPFAM" id="SSF52540">
    <property type="entry name" value="P-loop containing nucleoside triphosphate hydrolases"/>
    <property type="match status" value="1"/>
</dbReference>
<dbReference type="InterPro" id="IPR003593">
    <property type="entry name" value="AAA+_ATPase"/>
</dbReference>
<dbReference type="Gene3D" id="1.20.1560.10">
    <property type="entry name" value="ABC transporter type 1, transmembrane domain"/>
    <property type="match status" value="1"/>
</dbReference>
<comment type="subcellular location">
    <subcellularLocation>
        <location evidence="1">Cell membrane</location>
        <topology evidence="1">Multi-pass membrane protein</topology>
    </subcellularLocation>
</comment>
<dbReference type="InterPro" id="IPR011527">
    <property type="entry name" value="ABC1_TM_dom"/>
</dbReference>
<dbReference type="Gene3D" id="3.40.50.300">
    <property type="entry name" value="P-loop containing nucleotide triphosphate hydrolases"/>
    <property type="match status" value="1"/>
</dbReference>
<dbReference type="Proteomes" id="UP000230973">
    <property type="component" value="Unassembled WGS sequence"/>
</dbReference>
<evidence type="ECO:0000259" key="8">
    <source>
        <dbReference type="PROSITE" id="PS50929"/>
    </source>
</evidence>
<dbReference type="InterPro" id="IPR039421">
    <property type="entry name" value="Type_1_exporter"/>
</dbReference>
<dbReference type="PROSITE" id="PS50893">
    <property type="entry name" value="ABC_TRANSPORTER_2"/>
    <property type="match status" value="1"/>
</dbReference>
<dbReference type="GO" id="GO:0140359">
    <property type="term" value="F:ABC-type transporter activity"/>
    <property type="evidence" value="ECO:0007669"/>
    <property type="project" value="InterPro"/>
</dbReference>
<dbReference type="SUPFAM" id="SSF90123">
    <property type="entry name" value="ABC transporter transmembrane region"/>
    <property type="match status" value="1"/>
</dbReference>
<dbReference type="GO" id="GO:0005524">
    <property type="term" value="F:ATP binding"/>
    <property type="evidence" value="ECO:0007669"/>
    <property type="project" value="UniProtKB-KW"/>
</dbReference>
<dbReference type="InterPro" id="IPR003439">
    <property type="entry name" value="ABC_transporter-like_ATP-bd"/>
</dbReference>